<dbReference type="SUPFAM" id="SSF57716">
    <property type="entry name" value="Glucocorticoid receptor-like (DNA-binding domain)"/>
    <property type="match status" value="1"/>
</dbReference>
<protein>
    <recommendedName>
        <fullName evidence="7">THAP-type domain-containing protein</fullName>
    </recommendedName>
</protein>
<dbReference type="AlphaFoldDB" id="A0A3B4CNJ6"/>
<evidence type="ECO:0000256" key="3">
    <source>
        <dbReference type="ARBA" id="ARBA00022833"/>
    </source>
</evidence>
<feature type="domain" description="THAP-type" evidence="7">
    <location>
        <begin position="1"/>
        <end position="86"/>
    </location>
</feature>
<feature type="signal peptide" evidence="6">
    <location>
        <begin position="1"/>
        <end position="24"/>
    </location>
</feature>
<proteinExistence type="predicted"/>
<evidence type="ECO:0000256" key="4">
    <source>
        <dbReference type="ARBA" id="ARBA00023125"/>
    </source>
</evidence>
<dbReference type="GeneTree" id="ENSGT00940000165627"/>
<keyword evidence="3" id="KW-0862">Zinc</keyword>
<keyword evidence="1" id="KW-0479">Metal-binding</keyword>
<dbReference type="InterPro" id="IPR026521">
    <property type="entry name" value="THAP2"/>
</dbReference>
<evidence type="ECO:0000256" key="6">
    <source>
        <dbReference type="SAM" id="SignalP"/>
    </source>
</evidence>
<evidence type="ECO:0000256" key="2">
    <source>
        <dbReference type="ARBA" id="ARBA00022771"/>
    </source>
</evidence>
<feature type="chain" id="PRO_5043702800" description="THAP-type domain-containing protein" evidence="6">
    <location>
        <begin position="25"/>
        <end position="97"/>
    </location>
</feature>
<dbReference type="Proteomes" id="UP001501920">
    <property type="component" value="Chromosome 1"/>
</dbReference>
<sequence length="97" mass="10964">MQIIHLCAASFLLSSCLLPNHCCCNHLLHRFPGDPVLKKKWELAVRRDSFIASPSTVLCSQHFTEDDFDRTGQTVRLRDGAVPSVFKFPAHLQKVCL</sequence>
<evidence type="ECO:0000259" key="7">
    <source>
        <dbReference type="PROSITE" id="PS50950"/>
    </source>
</evidence>
<evidence type="ECO:0000256" key="1">
    <source>
        <dbReference type="ARBA" id="ARBA00022723"/>
    </source>
</evidence>
<dbReference type="OrthoDB" id="7312725at2759"/>
<dbReference type="InterPro" id="IPR006612">
    <property type="entry name" value="THAP_Znf"/>
</dbReference>
<reference evidence="8" key="3">
    <citation type="submission" date="2025-09" db="UniProtKB">
        <authorList>
            <consortium name="Ensembl"/>
        </authorList>
    </citation>
    <scope>IDENTIFICATION</scope>
</reference>
<dbReference type="GO" id="GO:0008270">
    <property type="term" value="F:zinc ion binding"/>
    <property type="evidence" value="ECO:0007669"/>
    <property type="project" value="UniProtKB-KW"/>
</dbReference>
<name>A0A3B4CNJ6_PYGNA</name>
<keyword evidence="6" id="KW-0732">Signal</keyword>
<keyword evidence="9" id="KW-1185">Reference proteome</keyword>
<dbReference type="OMA" id="KPRGCSP"/>
<reference evidence="8" key="2">
    <citation type="submission" date="2025-08" db="UniProtKB">
        <authorList>
            <consortium name="Ensembl"/>
        </authorList>
    </citation>
    <scope>IDENTIFICATION</scope>
</reference>
<dbReference type="InterPro" id="IPR038441">
    <property type="entry name" value="THAP_Znf_sf"/>
</dbReference>
<dbReference type="Pfam" id="PF05485">
    <property type="entry name" value="THAP"/>
    <property type="match status" value="1"/>
</dbReference>
<keyword evidence="4 5" id="KW-0238">DNA-binding</keyword>
<keyword evidence="2 5" id="KW-0863">Zinc-finger</keyword>
<dbReference type="SMART" id="SM00692">
    <property type="entry name" value="DM3"/>
    <property type="match status" value="1"/>
</dbReference>
<evidence type="ECO:0000256" key="5">
    <source>
        <dbReference type="PROSITE-ProRule" id="PRU00309"/>
    </source>
</evidence>
<dbReference type="Gene3D" id="6.20.210.20">
    <property type="entry name" value="THAP domain"/>
    <property type="match status" value="1"/>
</dbReference>
<dbReference type="PANTHER" id="PTHR47696">
    <property type="entry name" value="THAP DOMAIN-CONTAINING PROTEIN 2"/>
    <property type="match status" value="1"/>
</dbReference>
<organism evidence="8 9">
    <name type="scientific">Pygocentrus nattereri</name>
    <name type="common">Red-bellied piranha</name>
    <dbReference type="NCBI Taxonomy" id="42514"/>
    <lineage>
        <taxon>Eukaryota</taxon>
        <taxon>Metazoa</taxon>
        <taxon>Chordata</taxon>
        <taxon>Craniata</taxon>
        <taxon>Vertebrata</taxon>
        <taxon>Euteleostomi</taxon>
        <taxon>Actinopterygii</taxon>
        <taxon>Neopterygii</taxon>
        <taxon>Teleostei</taxon>
        <taxon>Ostariophysi</taxon>
        <taxon>Characiformes</taxon>
        <taxon>Characoidei</taxon>
        <taxon>Pygocentrus</taxon>
    </lineage>
</organism>
<dbReference type="PROSITE" id="PS50950">
    <property type="entry name" value="ZF_THAP"/>
    <property type="match status" value="1"/>
</dbReference>
<dbReference type="GO" id="GO:0003677">
    <property type="term" value="F:DNA binding"/>
    <property type="evidence" value="ECO:0007669"/>
    <property type="project" value="UniProtKB-UniRule"/>
</dbReference>
<evidence type="ECO:0000313" key="8">
    <source>
        <dbReference type="Ensembl" id="ENSPNAP00000012915.2"/>
    </source>
</evidence>
<dbReference type="Ensembl" id="ENSPNAT00000020364.2">
    <property type="protein sequence ID" value="ENSPNAP00000012915.2"/>
    <property type="gene ID" value="ENSPNAG00000018746.2"/>
</dbReference>
<dbReference type="STRING" id="42514.ENSPNAP00000012915"/>
<dbReference type="SMART" id="SM00980">
    <property type="entry name" value="THAP"/>
    <property type="match status" value="1"/>
</dbReference>
<reference evidence="8 9" key="1">
    <citation type="submission" date="2020-10" db="EMBL/GenBank/DDBJ databases">
        <title>Pygocentrus nattereri (red-bellied piranha) genome, fPygNat1, primary haplotype.</title>
        <authorList>
            <person name="Myers G."/>
            <person name="Meyer A."/>
            <person name="Karagic N."/>
            <person name="Pippel M."/>
            <person name="Winkler S."/>
            <person name="Tracey A."/>
            <person name="Wood J."/>
            <person name="Formenti G."/>
            <person name="Howe K."/>
            <person name="Fedrigo O."/>
            <person name="Jarvis E.D."/>
        </authorList>
    </citation>
    <scope>NUCLEOTIDE SEQUENCE [LARGE SCALE GENOMIC DNA]</scope>
</reference>
<evidence type="ECO:0000313" key="9">
    <source>
        <dbReference type="Proteomes" id="UP001501920"/>
    </source>
</evidence>
<accession>A0A3B4CNJ6</accession>
<dbReference type="PANTHER" id="PTHR47696:SF1">
    <property type="entry name" value="THAP DOMAIN-CONTAINING PROTEIN 2"/>
    <property type="match status" value="1"/>
</dbReference>